<organism evidence="11 12">
    <name type="scientific">Vitis vinifera</name>
    <name type="common">Grape</name>
    <dbReference type="NCBI Taxonomy" id="29760"/>
    <lineage>
        <taxon>Eukaryota</taxon>
        <taxon>Viridiplantae</taxon>
        <taxon>Streptophyta</taxon>
        <taxon>Embryophyta</taxon>
        <taxon>Tracheophyta</taxon>
        <taxon>Spermatophyta</taxon>
        <taxon>Magnoliopsida</taxon>
        <taxon>eudicotyledons</taxon>
        <taxon>Gunneridae</taxon>
        <taxon>Pentapetalae</taxon>
        <taxon>rosids</taxon>
        <taxon>Vitales</taxon>
        <taxon>Vitaceae</taxon>
        <taxon>Viteae</taxon>
        <taxon>Vitis</taxon>
    </lineage>
</organism>
<keyword evidence="4" id="KW-0732">Signal</keyword>
<evidence type="ECO:0000256" key="6">
    <source>
        <dbReference type="ARBA" id="ARBA00022989"/>
    </source>
</evidence>
<dbReference type="PANTHER" id="PTHR48061:SF12">
    <property type="entry name" value="DISEASE RESISTANCE LIKE PROTEIN"/>
    <property type="match status" value="1"/>
</dbReference>
<dbReference type="Pfam" id="PF08263">
    <property type="entry name" value="LRRNT_2"/>
    <property type="match status" value="1"/>
</dbReference>
<evidence type="ECO:0000256" key="1">
    <source>
        <dbReference type="ARBA" id="ARBA00004479"/>
    </source>
</evidence>
<dbReference type="GO" id="GO:0016020">
    <property type="term" value="C:membrane"/>
    <property type="evidence" value="ECO:0007669"/>
    <property type="project" value="UniProtKB-SubCell"/>
</dbReference>
<dbReference type="EMBL" id="QGNW01001534">
    <property type="protein sequence ID" value="RVW37544.1"/>
    <property type="molecule type" value="Genomic_DNA"/>
</dbReference>
<dbReference type="InterPro" id="IPR032675">
    <property type="entry name" value="LRR_dom_sf"/>
</dbReference>
<proteinExistence type="predicted"/>
<keyword evidence="3" id="KW-0812">Transmembrane</keyword>
<dbReference type="SUPFAM" id="SSF52058">
    <property type="entry name" value="L domain-like"/>
    <property type="match status" value="1"/>
</dbReference>
<dbReference type="InterPro" id="IPR013210">
    <property type="entry name" value="LRR_N_plant-typ"/>
</dbReference>
<keyword evidence="8 11" id="KW-0675">Receptor</keyword>
<keyword evidence="2" id="KW-0433">Leucine-rich repeat</keyword>
<comment type="subcellular location">
    <subcellularLocation>
        <location evidence="1">Membrane</location>
        <topology evidence="1">Single-pass type I membrane protein</topology>
    </subcellularLocation>
</comment>
<dbReference type="Gene3D" id="3.80.10.10">
    <property type="entry name" value="Ribonuclease Inhibitor"/>
    <property type="match status" value="3"/>
</dbReference>
<reference evidence="11 12" key="1">
    <citation type="journal article" date="2018" name="PLoS Genet.">
        <title>Population sequencing reveals clonal diversity and ancestral inbreeding in the grapevine cultivar Chardonnay.</title>
        <authorList>
            <person name="Roach M.J."/>
            <person name="Johnson D.L."/>
            <person name="Bohlmann J."/>
            <person name="van Vuuren H.J."/>
            <person name="Jones S.J."/>
            <person name="Pretorius I.S."/>
            <person name="Schmidt S.A."/>
            <person name="Borneman A.R."/>
        </authorList>
    </citation>
    <scope>NUCLEOTIDE SEQUENCE [LARGE SCALE GENOMIC DNA]</scope>
    <source>
        <strain evidence="12">cv. Chardonnay</strain>
        <tissue evidence="11">Leaf</tissue>
    </source>
</reference>
<keyword evidence="5" id="KW-0677">Repeat</keyword>
<dbReference type="PANTHER" id="PTHR48061">
    <property type="entry name" value="LEUCINE-RICH REPEAT RECEPTOR PROTEIN KINASE EMS1-LIKE-RELATED"/>
    <property type="match status" value="1"/>
</dbReference>
<dbReference type="Pfam" id="PF00560">
    <property type="entry name" value="LRR_1"/>
    <property type="match status" value="3"/>
</dbReference>
<name>A0A438DQ42_VITVI</name>
<gene>
    <name evidence="11" type="primary">RLP42_35</name>
    <name evidence="11" type="ORF">CK203_073978</name>
</gene>
<evidence type="ECO:0000313" key="11">
    <source>
        <dbReference type="EMBL" id="RVW37544.1"/>
    </source>
</evidence>
<evidence type="ECO:0000256" key="8">
    <source>
        <dbReference type="ARBA" id="ARBA00023170"/>
    </source>
</evidence>
<evidence type="ECO:0000256" key="2">
    <source>
        <dbReference type="ARBA" id="ARBA00022614"/>
    </source>
</evidence>
<evidence type="ECO:0000256" key="7">
    <source>
        <dbReference type="ARBA" id="ARBA00023136"/>
    </source>
</evidence>
<protein>
    <submittedName>
        <fullName evidence="11">Receptor like protein 42</fullName>
    </submittedName>
</protein>
<sequence length="376" mass="42113">MGSHCAMIMRALPCFSSKQSFLIDEYASEDSYAYPKVATWKSHGEGSDCCSWDGVECDRETGHVIGLHLASSCLYGSINSSSTLFSLVHLRRLDLSDNDFNYSEIPHGVSQLSRLRSLNLSDSQFSGQIHRSFKTWLEKSGSKFDPLKETSSKPGNQSPKSFVSCWIGPIFTWSPYPAVLLDLSYNFFSGPIPSFLANLTTLTYLSLTSNNFSAGTLAWLESIDWSDPILAHEPHPIDRIISSGKQIRRISLLSYTSTNATLPKFKLLGLASCNLTEFPDFLQNQQELEVLILSTNKIHGPIPKWMWNISKETLEALFLSNNFLSGFSQVPDVLPWSRMSILELSSNMLQGSLPVPPSSTVEYQSLEIDWLEKFHL</sequence>
<accession>A0A438DQ42</accession>
<evidence type="ECO:0000313" key="12">
    <source>
        <dbReference type="Proteomes" id="UP000288805"/>
    </source>
</evidence>
<evidence type="ECO:0000256" key="9">
    <source>
        <dbReference type="ARBA" id="ARBA00023180"/>
    </source>
</evidence>
<evidence type="ECO:0000256" key="3">
    <source>
        <dbReference type="ARBA" id="ARBA00022692"/>
    </source>
</evidence>
<dbReference type="InterPro" id="IPR046956">
    <property type="entry name" value="RLP23-like"/>
</dbReference>
<comment type="caution">
    <text evidence="11">The sequence shown here is derived from an EMBL/GenBank/DDBJ whole genome shotgun (WGS) entry which is preliminary data.</text>
</comment>
<dbReference type="AlphaFoldDB" id="A0A438DQ42"/>
<keyword evidence="9" id="KW-0325">Glycoprotein</keyword>
<evidence type="ECO:0000256" key="5">
    <source>
        <dbReference type="ARBA" id="ARBA00022737"/>
    </source>
</evidence>
<dbReference type="InterPro" id="IPR001611">
    <property type="entry name" value="Leu-rich_rpt"/>
</dbReference>
<evidence type="ECO:0000256" key="4">
    <source>
        <dbReference type="ARBA" id="ARBA00022729"/>
    </source>
</evidence>
<keyword evidence="6" id="KW-1133">Transmembrane helix</keyword>
<dbReference type="Proteomes" id="UP000288805">
    <property type="component" value="Unassembled WGS sequence"/>
</dbReference>
<keyword evidence="7" id="KW-0472">Membrane</keyword>
<feature type="domain" description="Leucine-rich repeat-containing N-terminal plant-type" evidence="10">
    <location>
        <begin position="38"/>
        <end position="58"/>
    </location>
</feature>
<evidence type="ECO:0000259" key="10">
    <source>
        <dbReference type="Pfam" id="PF08263"/>
    </source>
</evidence>